<protein>
    <submittedName>
        <fullName evidence="1">Uncharacterized protein</fullName>
    </submittedName>
</protein>
<feature type="non-terminal residue" evidence="1">
    <location>
        <position position="41"/>
    </location>
</feature>
<proteinExistence type="predicted"/>
<accession>A0A381ZHZ8</accession>
<organism evidence="1">
    <name type="scientific">marine metagenome</name>
    <dbReference type="NCBI Taxonomy" id="408172"/>
    <lineage>
        <taxon>unclassified sequences</taxon>
        <taxon>metagenomes</taxon>
        <taxon>ecological metagenomes</taxon>
    </lineage>
</organism>
<reference evidence="1" key="1">
    <citation type="submission" date="2018-05" db="EMBL/GenBank/DDBJ databases">
        <authorList>
            <person name="Lanie J.A."/>
            <person name="Ng W.-L."/>
            <person name="Kazmierczak K.M."/>
            <person name="Andrzejewski T.M."/>
            <person name="Davidsen T.M."/>
            <person name="Wayne K.J."/>
            <person name="Tettelin H."/>
            <person name="Glass J.I."/>
            <person name="Rusch D."/>
            <person name="Podicherti R."/>
            <person name="Tsui H.-C.T."/>
            <person name="Winkler M.E."/>
        </authorList>
    </citation>
    <scope>NUCLEOTIDE SEQUENCE</scope>
</reference>
<dbReference type="EMBL" id="UINC01021242">
    <property type="protein sequence ID" value="SVA88367.1"/>
    <property type="molecule type" value="Genomic_DNA"/>
</dbReference>
<evidence type="ECO:0000313" key="1">
    <source>
        <dbReference type="EMBL" id="SVA88367.1"/>
    </source>
</evidence>
<dbReference type="AlphaFoldDB" id="A0A381ZHZ8"/>
<gene>
    <name evidence="1" type="ORF">METZ01_LOCUS141221</name>
</gene>
<name>A0A381ZHZ8_9ZZZZ</name>
<sequence>SWIRPSRLPWKETWILSMALRTGYYGPKPNQLWLKLSEPRD</sequence>
<feature type="non-terminal residue" evidence="1">
    <location>
        <position position="1"/>
    </location>
</feature>